<sequence>LFPLIALVRLNKQRFLSKARLIANICAKLGNY</sequence>
<comment type="caution">
    <text evidence="1">The sequence shown here is derived from an EMBL/GenBank/DDBJ whole genome shotgun (WGS) entry which is preliminary data.</text>
</comment>
<name>A0A0V1KI09_9BILA</name>
<evidence type="ECO:0000313" key="1">
    <source>
        <dbReference type="EMBL" id="KRZ46686.1"/>
    </source>
</evidence>
<evidence type="ECO:0000313" key="2">
    <source>
        <dbReference type="Proteomes" id="UP000054721"/>
    </source>
</evidence>
<feature type="non-terminal residue" evidence="1">
    <location>
        <position position="32"/>
    </location>
</feature>
<protein>
    <submittedName>
        <fullName evidence="1">Uncharacterized protein</fullName>
    </submittedName>
</protein>
<accession>A0A0V1KI09</accession>
<dbReference type="AlphaFoldDB" id="A0A0V1KI09"/>
<reference evidence="1 2" key="1">
    <citation type="submission" date="2015-05" db="EMBL/GenBank/DDBJ databases">
        <title>Evolution of Trichinella species and genotypes.</title>
        <authorList>
            <person name="Korhonen P.K."/>
            <person name="Edoardo P."/>
            <person name="Giuseppe L.R."/>
            <person name="Gasser R.B."/>
        </authorList>
    </citation>
    <scope>NUCLEOTIDE SEQUENCE [LARGE SCALE GENOMIC DNA]</scope>
    <source>
        <strain evidence="1">ISS10</strain>
    </source>
</reference>
<keyword evidence="2" id="KW-1185">Reference proteome</keyword>
<gene>
    <name evidence="1" type="ORF">T02_12703</name>
</gene>
<organism evidence="1 2">
    <name type="scientific">Trichinella nativa</name>
    <dbReference type="NCBI Taxonomy" id="6335"/>
    <lineage>
        <taxon>Eukaryota</taxon>
        <taxon>Metazoa</taxon>
        <taxon>Ecdysozoa</taxon>
        <taxon>Nematoda</taxon>
        <taxon>Enoplea</taxon>
        <taxon>Dorylaimia</taxon>
        <taxon>Trichinellida</taxon>
        <taxon>Trichinellidae</taxon>
        <taxon>Trichinella</taxon>
    </lineage>
</organism>
<dbReference type="EMBL" id="JYDW01002511">
    <property type="protein sequence ID" value="KRZ46686.1"/>
    <property type="molecule type" value="Genomic_DNA"/>
</dbReference>
<feature type="non-terminal residue" evidence="1">
    <location>
        <position position="1"/>
    </location>
</feature>
<dbReference type="Proteomes" id="UP000054721">
    <property type="component" value="Unassembled WGS sequence"/>
</dbReference>
<proteinExistence type="predicted"/>